<evidence type="ECO:0000313" key="2">
    <source>
        <dbReference type="EMBL" id="SFU75563.1"/>
    </source>
</evidence>
<dbReference type="Gene3D" id="3.40.30.10">
    <property type="entry name" value="Glutaredoxin"/>
    <property type="match status" value="1"/>
</dbReference>
<dbReference type="CDD" id="cd02966">
    <property type="entry name" value="TlpA_like_family"/>
    <property type="match status" value="1"/>
</dbReference>
<dbReference type="Pfam" id="PF00578">
    <property type="entry name" value="AhpC-TSA"/>
    <property type="match status" value="1"/>
</dbReference>
<dbReference type="PROSITE" id="PS51352">
    <property type="entry name" value="THIOREDOXIN_2"/>
    <property type="match status" value="1"/>
</dbReference>
<dbReference type="GO" id="GO:0016209">
    <property type="term" value="F:antioxidant activity"/>
    <property type="evidence" value="ECO:0007669"/>
    <property type="project" value="InterPro"/>
</dbReference>
<protein>
    <submittedName>
        <fullName evidence="2">Peroxiredoxin</fullName>
    </submittedName>
</protein>
<feature type="domain" description="Thioredoxin" evidence="1">
    <location>
        <begin position="34"/>
        <end position="172"/>
    </location>
</feature>
<organism evidence="2 3">
    <name type="scientific">Pustulibacterium marinum</name>
    <dbReference type="NCBI Taxonomy" id="1224947"/>
    <lineage>
        <taxon>Bacteria</taxon>
        <taxon>Pseudomonadati</taxon>
        <taxon>Bacteroidota</taxon>
        <taxon>Flavobacteriia</taxon>
        <taxon>Flavobacteriales</taxon>
        <taxon>Flavobacteriaceae</taxon>
        <taxon>Pustulibacterium</taxon>
    </lineage>
</organism>
<dbReference type="OrthoDB" id="1118217at2"/>
<dbReference type="EMBL" id="FPBK01000020">
    <property type="protein sequence ID" value="SFU75563.1"/>
    <property type="molecule type" value="Genomic_DNA"/>
</dbReference>
<accession>A0A1I7IRQ6</accession>
<dbReference type="InterPro" id="IPR013766">
    <property type="entry name" value="Thioredoxin_domain"/>
</dbReference>
<dbReference type="SUPFAM" id="SSF52833">
    <property type="entry name" value="Thioredoxin-like"/>
    <property type="match status" value="1"/>
</dbReference>
<gene>
    <name evidence="2" type="ORF">SAMN05216480_12025</name>
</gene>
<evidence type="ECO:0000259" key="1">
    <source>
        <dbReference type="PROSITE" id="PS51352"/>
    </source>
</evidence>
<dbReference type="AlphaFoldDB" id="A0A1I7IRQ6"/>
<dbReference type="STRING" id="1224947.SAMN05216480_12025"/>
<dbReference type="Pfam" id="PF12543">
    <property type="entry name" value="DUF3738"/>
    <property type="match status" value="1"/>
</dbReference>
<reference evidence="2 3" key="1">
    <citation type="submission" date="2016-10" db="EMBL/GenBank/DDBJ databases">
        <authorList>
            <person name="de Groot N.N."/>
        </authorList>
    </citation>
    <scope>NUCLEOTIDE SEQUENCE [LARGE SCALE GENOMIC DNA]</scope>
    <source>
        <strain evidence="2 3">CGMCC 1.12333</strain>
    </source>
</reference>
<dbReference type="InterPro" id="IPR036249">
    <property type="entry name" value="Thioredoxin-like_sf"/>
</dbReference>
<evidence type="ECO:0000313" key="3">
    <source>
        <dbReference type="Proteomes" id="UP000199138"/>
    </source>
</evidence>
<proteinExistence type="predicted"/>
<dbReference type="InterPro" id="IPR000866">
    <property type="entry name" value="AhpC/TSA"/>
</dbReference>
<dbReference type="InterPro" id="IPR050553">
    <property type="entry name" value="Thioredoxin_ResA/DsbE_sf"/>
</dbReference>
<name>A0A1I7IRQ6_9FLAO</name>
<dbReference type="RefSeq" id="WP_093026453.1">
    <property type="nucleotide sequence ID" value="NZ_FPBK01000020.1"/>
</dbReference>
<dbReference type="PANTHER" id="PTHR42852">
    <property type="entry name" value="THIOL:DISULFIDE INTERCHANGE PROTEIN DSBE"/>
    <property type="match status" value="1"/>
</dbReference>
<dbReference type="GO" id="GO:0016491">
    <property type="term" value="F:oxidoreductase activity"/>
    <property type="evidence" value="ECO:0007669"/>
    <property type="project" value="InterPro"/>
</dbReference>
<dbReference type="Proteomes" id="UP000199138">
    <property type="component" value="Unassembled WGS sequence"/>
</dbReference>
<dbReference type="PANTHER" id="PTHR42852:SF13">
    <property type="entry name" value="PROTEIN DIPZ"/>
    <property type="match status" value="1"/>
</dbReference>
<keyword evidence="3" id="KW-1185">Reference proteome</keyword>
<dbReference type="InterPro" id="IPR017801">
    <property type="entry name" value="DUF3738"/>
</dbReference>
<sequence>MKFIVNKKIYYLLVLSSLLLGGRSYTMNQPDPYPKVGEPCPGLTLDLEHYKVPRVNTKDFEGKWLVLFFWSRYCSSSLKHFEELMKIEGTYGDQLQIITLTHEGEGEHLIDSVYRKTYGYTFPVAYDEKAIDTFGIATFSYVVVVDPTGMIRNISMDLDMPGMQAIMEGKKPALGNPKNRSQQEASLHTYDLETPFLVNGNGGKDTDFLYRSVLSRWKDTIKPYGNYNFSFDKTKREVFVSCADLSRLYRVAYGPIEPMYPPHPTYWEYWYRPELEGISDTTAFGWDYTKTPDLYVYSLVVPDGTMELVDIQKLMQRDLKNYFGYQVKVETRSMPYWSLTASKETERLLKSSGGITHSEGPSIVHYTMINKKVADLLKLIWGYHQEGPPFVDETGITYNIDITLDGIFNDLKSIQKSLARYGLALTLKERDIKVIVISAPE</sequence>